<name>A0A0F7ZV84_9HYPO</name>
<gene>
    <name evidence="2" type="ORF">HIM_04624</name>
</gene>
<feature type="region of interest" description="Disordered" evidence="1">
    <location>
        <begin position="79"/>
        <end position="98"/>
    </location>
</feature>
<protein>
    <submittedName>
        <fullName evidence="2">Uncharacterized protein</fullName>
    </submittedName>
</protein>
<evidence type="ECO:0000313" key="2">
    <source>
        <dbReference type="EMBL" id="KJZ76168.1"/>
    </source>
</evidence>
<feature type="region of interest" description="Disordered" evidence="1">
    <location>
        <begin position="1"/>
        <end position="24"/>
    </location>
</feature>
<evidence type="ECO:0000313" key="3">
    <source>
        <dbReference type="Proteomes" id="UP000054481"/>
    </source>
</evidence>
<proteinExistence type="predicted"/>
<accession>A0A0F7ZV84</accession>
<reference evidence="2 3" key="1">
    <citation type="journal article" date="2014" name="Genome Biol. Evol.">
        <title>Comparative genomics and transcriptomics analyses reveal divergent lifestyle features of nematode endoparasitic fungus Hirsutella minnesotensis.</title>
        <authorList>
            <person name="Lai Y."/>
            <person name="Liu K."/>
            <person name="Zhang X."/>
            <person name="Zhang X."/>
            <person name="Li K."/>
            <person name="Wang N."/>
            <person name="Shu C."/>
            <person name="Wu Y."/>
            <person name="Wang C."/>
            <person name="Bushley K.E."/>
            <person name="Xiang M."/>
            <person name="Liu X."/>
        </authorList>
    </citation>
    <scope>NUCLEOTIDE SEQUENCE [LARGE SCALE GENOMIC DNA]</scope>
    <source>
        <strain evidence="2 3">3608</strain>
    </source>
</reference>
<sequence>MLKRKRSVSELCSAPSTHASLPPSHTQFSFAVNTSPIAWSGVAQAAHLPSRTMKRFRDGRPSDDEVHQHTLDLLYSAQRRDQQQQPSPVDPCSHVSAPAASAASQQTLHRFWNIDSAPSSAISSPGVVQSAVPEVPSSCQDCGACLREDNGDGGMDLDGFPFDSQTACGACGNHVCFSCSVSNLGEDKRCLQCAGRRVWVGGIGWTNTGEVMC</sequence>
<dbReference type="Proteomes" id="UP000054481">
    <property type="component" value="Unassembled WGS sequence"/>
</dbReference>
<keyword evidence="3" id="KW-1185">Reference proteome</keyword>
<dbReference type="AlphaFoldDB" id="A0A0F7ZV84"/>
<dbReference type="EMBL" id="KQ030513">
    <property type="protein sequence ID" value="KJZ76168.1"/>
    <property type="molecule type" value="Genomic_DNA"/>
</dbReference>
<organism evidence="2 3">
    <name type="scientific">Hirsutella minnesotensis 3608</name>
    <dbReference type="NCBI Taxonomy" id="1043627"/>
    <lineage>
        <taxon>Eukaryota</taxon>
        <taxon>Fungi</taxon>
        <taxon>Dikarya</taxon>
        <taxon>Ascomycota</taxon>
        <taxon>Pezizomycotina</taxon>
        <taxon>Sordariomycetes</taxon>
        <taxon>Hypocreomycetidae</taxon>
        <taxon>Hypocreales</taxon>
        <taxon>Ophiocordycipitaceae</taxon>
        <taxon>Hirsutella</taxon>
    </lineage>
</organism>
<feature type="compositionally biased region" description="Polar residues" evidence="1">
    <location>
        <begin position="14"/>
        <end position="24"/>
    </location>
</feature>
<dbReference type="OrthoDB" id="5336357at2759"/>
<evidence type="ECO:0000256" key="1">
    <source>
        <dbReference type="SAM" id="MobiDB-lite"/>
    </source>
</evidence>